<proteinExistence type="predicted"/>
<dbReference type="EMBL" id="RWIT01000002">
    <property type="protein sequence ID" value="RSK50126.1"/>
    <property type="molecule type" value="Genomic_DNA"/>
</dbReference>
<dbReference type="AlphaFoldDB" id="A0A428KU30"/>
<dbReference type="OrthoDB" id="859471at2"/>
<organism evidence="1 2">
    <name type="scientific">Hymenobacter rigui</name>
    <dbReference type="NCBI Taxonomy" id="334424"/>
    <lineage>
        <taxon>Bacteria</taxon>
        <taxon>Pseudomonadati</taxon>
        <taxon>Bacteroidota</taxon>
        <taxon>Cytophagia</taxon>
        <taxon>Cytophagales</taxon>
        <taxon>Hymenobacteraceae</taxon>
        <taxon>Hymenobacter</taxon>
    </lineage>
</organism>
<accession>A0A428KU30</accession>
<evidence type="ECO:0000313" key="2">
    <source>
        <dbReference type="Proteomes" id="UP000273500"/>
    </source>
</evidence>
<keyword evidence="2" id="KW-1185">Reference proteome</keyword>
<reference evidence="1 2" key="1">
    <citation type="submission" date="2018-12" db="EMBL/GenBank/DDBJ databases">
        <authorList>
            <person name="Feng G."/>
            <person name="Zhu H."/>
        </authorList>
    </citation>
    <scope>NUCLEOTIDE SEQUENCE [LARGE SCALE GENOMIC DNA]</scope>
    <source>
        <strain evidence="1 2">KCTC 12533</strain>
    </source>
</reference>
<dbReference type="RefSeq" id="WP_125418824.1">
    <property type="nucleotide sequence ID" value="NZ_RWIT01000002.1"/>
</dbReference>
<dbReference type="Proteomes" id="UP000273500">
    <property type="component" value="Unassembled WGS sequence"/>
</dbReference>
<evidence type="ECO:0000313" key="1">
    <source>
        <dbReference type="EMBL" id="RSK50126.1"/>
    </source>
</evidence>
<comment type="caution">
    <text evidence="1">The sequence shown here is derived from an EMBL/GenBank/DDBJ whole genome shotgun (WGS) entry which is preliminary data.</text>
</comment>
<sequence>MAYKRYRTAYTFEQVVQDPDPQISSELYLVETWDFDTVARTVLYRDGSQNPRYSRYTGQGSTEPIPEDVEVLGEIHAECFGTTRRAYIHVGGGLITPQDTPNSTECGFGALAWERVTPFSPAPGQTTGRVQLDTKGGTAPLNYEIIGPGPARTGQLNGDGWVEVSGLTAPATYLARVTDSSVPVAQVLEQEFRLVAAVVGGCTDRTANNFNPNARYEDGSCTYAPPVRRPVFRVPRLNPLRFVLEQATDNCAVFETLDNVLFCHQSRPGQQMRPRFRQKVQFCDVLRLQVQTDFTSVQAEIYQHQTGLLVRTQPLALVQRLTGLSDPLPVSLREWTGGLTYLVSEAGGLPVSLRRAARLMLSEGTTGTYRVREVAYTEEGEQVLVLNRPWQPVAGDVAARWQLDIVDFNVWETTLNLAGLTAGDYQVKLRGTDATEADVVAVSEPLHLATEHENTVVVDYRNRDNAYGMVWTSGMAGRLRVPGTFFRRKPAGDATVHRSSSGVPTLLSSTMHRQLVLETAGLPDWLHEQLTLVFRLDDVRVQGRAVLAPDGYEGTELRTFPLSAGSVTLELLEGFGTGNGTDNGGLPATDDNLFVLRQGGFLKLH</sequence>
<gene>
    <name evidence="1" type="ORF">EI291_05595</name>
</gene>
<protein>
    <submittedName>
        <fullName evidence="1">Uncharacterized protein</fullName>
    </submittedName>
</protein>
<name>A0A428KU30_9BACT</name>